<sequence length="188" mass="21863">MITQPLKILVVEDQVTDAALIQRQIRKCVEEVEITITDNLLSFRHALKTFIPDFVFTDFQMVGFNGFEVMEQLHEIYPNIPLVVISGTLNDEELVARIINKGASAFLLKSNISDLHSRLEPILTEVLEKQQRLFMKLERQREERQKIERIHAILKTATKDETSHDEKTKEYYEKLISEISDNLPNVIK</sequence>
<keyword evidence="5" id="KW-1185">Reference proteome</keyword>
<dbReference type="AlphaFoldDB" id="A0A1W6MKJ0"/>
<evidence type="ECO:0000259" key="3">
    <source>
        <dbReference type="PROSITE" id="PS50110"/>
    </source>
</evidence>
<dbReference type="CDD" id="cd00156">
    <property type="entry name" value="REC"/>
    <property type="match status" value="1"/>
</dbReference>
<dbReference type="OrthoDB" id="794741at2"/>
<evidence type="ECO:0000256" key="2">
    <source>
        <dbReference type="SAM" id="Coils"/>
    </source>
</evidence>
<dbReference type="PANTHER" id="PTHR43228">
    <property type="entry name" value="TWO-COMPONENT RESPONSE REGULATOR"/>
    <property type="match status" value="1"/>
</dbReference>
<dbReference type="PROSITE" id="PS50110">
    <property type="entry name" value="RESPONSE_REGULATORY"/>
    <property type="match status" value="1"/>
</dbReference>
<feature type="modified residue" description="4-aspartylphosphate" evidence="1">
    <location>
        <position position="58"/>
    </location>
</feature>
<dbReference type="InterPro" id="IPR052048">
    <property type="entry name" value="ST_Response_Regulator"/>
</dbReference>
<gene>
    <name evidence="4" type="ORF">BST97_08920</name>
</gene>
<dbReference type="PANTHER" id="PTHR43228:SF1">
    <property type="entry name" value="TWO-COMPONENT RESPONSE REGULATOR ARR22"/>
    <property type="match status" value="1"/>
</dbReference>
<dbReference type="InterPro" id="IPR011006">
    <property type="entry name" value="CheY-like_superfamily"/>
</dbReference>
<evidence type="ECO:0000313" key="5">
    <source>
        <dbReference type="Proteomes" id="UP000193431"/>
    </source>
</evidence>
<dbReference type="Pfam" id="PF00072">
    <property type="entry name" value="Response_reg"/>
    <property type="match status" value="1"/>
</dbReference>
<protein>
    <recommendedName>
        <fullName evidence="3">Response regulatory domain-containing protein</fullName>
    </recommendedName>
</protein>
<dbReference type="SMART" id="SM00448">
    <property type="entry name" value="REC"/>
    <property type="match status" value="1"/>
</dbReference>
<dbReference type="InterPro" id="IPR001789">
    <property type="entry name" value="Sig_transdc_resp-reg_receiver"/>
</dbReference>
<feature type="coiled-coil region" evidence="2">
    <location>
        <begin position="127"/>
        <end position="157"/>
    </location>
</feature>
<evidence type="ECO:0000313" key="4">
    <source>
        <dbReference type="EMBL" id="ARN78110.1"/>
    </source>
</evidence>
<keyword evidence="2" id="KW-0175">Coiled coil</keyword>
<feature type="domain" description="Response regulatory" evidence="3">
    <location>
        <begin position="7"/>
        <end position="124"/>
    </location>
</feature>
<dbReference type="Gene3D" id="3.40.50.2300">
    <property type="match status" value="1"/>
</dbReference>
<dbReference type="SUPFAM" id="SSF52172">
    <property type="entry name" value="CheY-like"/>
    <property type="match status" value="1"/>
</dbReference>
<accession>A0A1W6MKJ0</accession>
<name>A0A1W6MKJ0_9FLAO</name>
<dbReference type="GO" id="GO:0000160">
    <property type="term" value="P:phosphorelay signal transduction system"/>
    <property type="evidence" value="ECO:0007669"/>
    <property type="project" value="InterPro"/>
</dbReference>
<proteinExistence type="predicted"/>
<dbReference type="STRING" id="331648.BST97_08920"/>
<keyword evidence="1" id="KW-0597">Phosphoprotein</keyword>
<dbReference type="RefSeq" id="WP_085766907.1">
    <property type="nucleotide sequence ID" value="NZ_CP019344.1"/>
</dbReference>
<reference evidence="4 5" key="1">
    <citation type="submission" date="2016-11" db="EMBL/GenBank/DDBJ databases">
        <title>Trade-off between light-utilization and light-protection in marine flavobacteria.</title>
        <authorList>
            <person name="Kumagai Y."/>
        </authorList>
    </citation>
    <scope>NUCLEOTIDE SEQUENCE [LARGE SCALE GENOMIC DNA]</scope>
    <source>
        <strain evidence="4 5">JCM 13191</strain>
    </source>
</reference>
<dbReference type="Proteomes" id="UP000193431">
    <property type="component" value="Chromosome"/>
</dbReference>
<dbReference type="EMBL" id="CP019344">
    <property type="protein sequence ID" value="ARN78110.1"/>
    <property type="molecule type" value="Genomic_DNA"/>
</dbReference>
<organism evidence="4 5">
    <name type="scientific">Nonlabens spongiae</name>
    <dbReference type="NCBI Taxonomy" id="331648"/>
    <lineage>
        <taxon>Bacteria</taxon>
        <taxon>Pseudomonadati</taxon>
        <taxon>Bacteroidota</taxon>
        <taxon>Flavobacteriia</taxon>
        <taxon>Flavobacteriales</taxon>
        <taxon>Flavobacteriaceae</taxon>
        <taxon>Nonlabens</taxon>
    </lineage>
</organism>
<evidence type="ECO:0000256" key="1">
    <source>
        <dbReference type="PROSITE-ProRule" id="PRU00169"/>
    </source>
</evidence>